<feature type="signal peptide" evidence="1">
    <location>
        <begin position="1"/>
        <end position="17"/>
    </location>
</feature>
<gene>
    <name evidence="2" type="ORF">UCDDA912_g02490</name>
</gene>
<dbReference type="EMBL" id="LCUC01000083">
    <property type="protein sequence ID" value="KKY37500.1"/>
    <property type="molecule type" value="Genomic_DNA"/>
</dbReference>
<reference evidence="2 3" key="2">
    <citation type="submission" date="2015-05" db="EMBL/GenBank/DDBJ databases">
        <authorList>
            <person name="Morales-Cruz A."/>
            <person name="Amrine K.C."/>
            <person name="Cantu D."/>
        </authorList>
    </citation>
    <scope>NUCLEOTIDE SEQUENCE [LARGE SCALE GENOMIC DNA]</scope>
    <source>
        <strain evidence="2">DA912</strain>
    </source>
</reference>
<feature type="chain" id="PRO_5002545891" evidence="1">
    <location>
        <begin position="18"/>
        <end position="101"/>
    </location>
</feature>
<comment type="caution">
    <text evidence="2">The sequence shown here is derived from an EMBL/GenBank/DDBJ whole genome shotgun (WGS) entry which is preliminary data.</text>
</comment>
<name>A0A0G2ICV6_9PEZI</name>
<keyword evidence="3" id="KW-1185">Reference proteome</keyword>
<organism evidence="2 3">
    <name type="scientific">Diaporthe ampelina</name>
    <dbReference type="NCBI Taxonomy" id="1214573"/>
    <lineage>
        <taxon>Eukaryota</taxon>
        <taxon>Fungi</taxon>
        <taxon>Dikarya</taxon>
        <taxon>Ascomycota</taxon>
        <taxon>Pezizomycotina</taxon>
        <taxon>Sordariomycetes</taxon>
        <taxon>Sordariomycetidae</taxon>
        <taxon>Diaporthales</taxon>
        <taxon>Diaporthaceae</taxon>
        <taxon>Diaporthe</taxon>
    </lineage>
</organism>
<reference evidence="2 3" key="1">
    <citation type="submission" date="2015-05" db="EMBL/GenBank/DDBJ databases">
        <title>Distinctive expansion of gene families associated with plant cell wall degradation and secondary metabolism in the genomes of grapevine trunk pathogens.</title>
        <authorList>
            <person name="Lawrence D.P."/>
            <person name="Travadon R."/>
            <person name="Rolshausen P.E."/>
            <person name="Baumgartner K."/>
        </authorList>
    </citation>
    <scope>NUCLEOTIDE SEQUENCE [LARGE SCALE GENOMIC DNA]</scope>
    <source>
        <strain evidence="2">DA912</strain>
    </source>
</reference>
<sequence>MKLSLTFLAVFAGVVVADMHSSCVCNNGGYNWRITSPSCDAYGTDVSYDSGAGRCVSKSGKALDGDQWQSHCQTVAKDGFACVDGKGTCYASADDVRGDCD</sequence>
<protein>
    <submittedName>
        <fullName evidence="2">Uncharacterized protein</fullName>
    </submittedName>
</protein>
<accession>A0A0G2ICV6</accession>
<evidence type="ECO:0000256" key="1">
    <source>
        <dbReference type="SAM" id="SignalP"/>
    </source>
</evidence>
<keyword evidence="1" id="KW-0732">Signal</keyword>
<evidence type="ECO:0000313" key="3">
    <source>
        <dbReference type="Proteomes" id="UP000034680"/>
    </source>
</evidence>
<proteinExistence type="predicted"/>
<dbReference type="OrthoDB" id="3873024at2759"/>
<dbReference type="Proteomes" id="UP000034680">
    <property type="component" value="Unassembled WGS sequence"/>
</dbReference>
<evidence type="ECO:0000313" key="2">
    <source>
        <dbReference type="EMBL" id="KKY37500.1"/>
    </source>
</evidence>
<dbReference type="AlphaFoldDB" id="A0A0G2ICV6"/>